<evidence type="ECO:0000256" key="2">
    <source>
        <dbReference type="ARBA" id="ARBA00022448"/>
    </source>
</evidence>
<organism evidence="13 14">
    <name type="scientific">Alkalibacterium putridalgicola</name>
    <dbReference type="NCBI Taxonomy" id="426703"/>
    <lineage>
        <taxon>Bacteria</taxon>
        <taxon>Bacillati</taxon>
        <taxon>Bacillota</taxon>
        <taxon>Bacilli</taxon>
        <taxon>Lactobacillales</taxon>
        <taxon>Carnobacteriaceae</taxon>
        <taxon>Alkalibacterium</taxon>
    </lineage>
</organism>
<dbReference type="GO" id="GO:0042777">
    <property type="term" value="P:proton motive force-driven plasma membrane ATP synthesis"/>
    <property type="evidence" value="ECO:0007669"/>
    <property type="project" value="UniProtKB-UniRule"/>
</dbReference>
<dbReference type="PROSITE" id="PS00152">
    <property type="entry name" value="ATPASE_ALPHA_BETA"/>
    <property type="match status" value="1"/>
</dbReference>
<dbReference type="AlphaFoldDB" id="A0A1H7TMR9"/>
<dbReference type="Pfam" id="PF22919">
    <property type="entry name" value="ATP-synt_VA_C"/>
    <property type="match status" value="1"/>
</dbReference>
<dbReference type="RefSeq" id="WP_091487997.1">
    <property type="nucleotide sequence ID" value="NZ_BJUX01000002.1"/>
</dbReference>
<dbReference type="Proteomes" id="UP000321425">
    <property type="component" value="Unassembled WGS sequence"/>
</dbReference>
<keyword evidence="7" id="KW-0375">Hydrogen ion transport</keyword>
<dbReference type="InterPro" id="IPR004100">
    <property type="entry name" value="ATPase_F1/V1/A1_a/bsu_N"/>
</dbReference>
<dbReference type="SUPFAM" id="SSF47917">
    <property type="entry name" value="C-terminal domain of alpha and beta subunits of F1 ATP synthase"/>
    <property type="match status" value="1"/>
</dbReference>
<feature type="domain" description="ATP synthase A/B type C-terminal" evidence="11">
    <location>
        <begin position="443"/>
        <end position="530"/>
    </location>
</feature>
<dbReference type="OrthoDB" id="9801639at2"/>
<dbReference type="STRING" id="426703.SAMN04488100_11326"/>
<evidence type="ECO:0000313" key="14">
    <source>
        <dbReference type="Proteomes" id="UP000198548"/>
    </source>
</evidence>
<dbReference type="InterPro" id="IPR000194">
    <property type="entry name" value="ATPase_F1/V1/A1_a/bsu_nucl-bd"/>
</dbReference>
<name>A0A1H7TMR9_9LACT</name>
<dbReference type="InterPro" id="IPR031686">
    <property type="entry name" value="ATP-synth_a_Xtn"/>
</dbReference>
<dbReference type="NCBIfam" id="NF003220">
    <property type="entry name" value="PRK04192.1"/>
    <property type="match status" value="1"/>
</dbReference>
<dbReference type="EMBL" id="BJUX01000002">
    <property type="protein sequence ID" value="GEK88211.1"/>
    <property type="molecule type" value="Genomic_DNA"/>
</dbReference>
<keyword evidence="6 7" id="KW-0406">Ion transport</keyword>
<keyword evidence="4 7" id="KW-0067">ATP-binding</keyword>
<dbReference type="Gene3D" id="1.10.1140.10">
    <property type="entry name" value="Bovine Mitochondrial F1-atpase, Atp Synthase Beta Chain, Chain D, domain 3"/>
    <property type="match status" value="1"/>
</dbReference>
<dbReference type="InterPro" id="IPR022878">
    <property type="entry name" value="V-ATPase_asu"/>
</dbReference>
<gene>
    <name evidence="7 12" type="primary">atpA</name>
    <name evidence="12" type="ORF">APU01nite_02500</name>
    <name evidence="13" type="ORF">SAMN04488100_11326</name>
</gene>
<evidence type="ECO:0000256" key="5">
    <source>
        <dbReference type="ARBA" id="ARBA00022967"/>
    </source>
</evidence>
<dbReference type="Gene3D" id="2.40.50.100">
    <property type="match status" value="1"/>
</dbReference>
<proteinExistence type="inferred from homology"/>
<dbReference type="InterPro" id="IPR020003">
    <property type="entry name" value="ATPase_a/bsu_AS"/>
</dbReference>
<dbReference type="GO" id="GO:0046933">
    <property type="term" value="F:proton-transporting ATP synthase activity, rotational mechanism"/>
    <property type="evidence" value="ECO:0007669"/>
    <property type="project" value="UniProtKB-UniRule"/>
</dbReference>
<sequence length="588" mass="65853">MKQLGTIYGINGPIVYVKGRTLFQMSEKVFVGTEKLIGEVIALTNERTTIQVYEETSGMKPGEPVFSTGKPVSVTLGPGILNNIFDGIERPLKKIAEQSDEYIRRGANVQLLDTERKWPVHVTVEVGQEVIGGTIIAEVPETKTILHKSMVPPNIEGRVVEVAADGDYTITDPIVKIQQLDDSVVEVKLAQEWPIRNPRPTRSRYESSIPLVTGQRVVDSLFPIAKGGTAAIPGGFGTGKTMMQHQIAKYSDADIIIYIGCGERGNEMTEVLEDFSELIDPKSGNSLMERTSLIANTSNMPVAAREASIYTGTTLAEYYRDMGYDVAIMADSTSRWAEALRELSGRLEEMPAEEGFPAYLASRIATFYERAGLMLNLNETEGSVSIIGAVSPQGGDFSEPVTQNTKRFVRCFWGLDKALAHERHYPAVNWLDSYSEYVGDLSAWYRDNVSSDFVDNRRQIVEILHQESTLMDVVKLIGSDVLPDDQKLTIEIGRVIRLGFLQQNAFHPEDTSVPLLKQEKMMEIILYLRKRCKMLISMGMPMSLLLREDIFSRIIAIKYDVPNDKLDLFDKYKKDIDDFYTKIMDINA</sequence>
<dbReference type="Pfam" id="PF00006">
    <property type="entry name" value="ATP-synt_ab"/>
    <property type="match status" value="1"/>
</dbReference>
<comment type="similarity">
    <text evidence="1 7">Belongs to the ATPase alpha/beta chains family.</text>
</comment>
<reference evidence="13 14" key="1">
    <citation type="submission" date="2016-10" db="EMBL/GenBank/DDBJ databases">
        <authorList>
            <person name="de Groot N.N."/>
        </authorList>
    </citation>
    <scope>NUCLEOTIDE SEQUENCE [LARGE SCALE GENOMIC DNA]</scope>
    <source>
        <strain evidence="13 14">DSM 19182</strain>
    </source>
</reference>
<reference evidence="12 15" key="2">
    <citation type="submission" date="2019-07" db="EMBL/GenBank/DDBJ databases">
        <title>Whole genome shotgun sequence of Alkalibacterium putridalgicola NBRC 103243.</title>
        <authorList>
            <person name="Hosoyama A."/>
            <person name="Uohara A."/>
            <person name="Ohji S."/>
            <person name="Ichikawa N."/>
        </authorList>
    </citation>
    <scope>NUCLEOTIDE SEQUENCE [LARGE SCALE GENOMIC DNA]</scope>
    <source>
        <strain evidence="12 15">NBRC 103243</strain>
    </source>
</reference>
<dbReference type="InterPro" id="IPR027417">
    <property type="entry name" value="P-loop_NTPase"/>
</dbReference>
<dbReference type="GO" id="GO:0046961">
    <property type="term" value="F:proton-transporting ATPase activity, rotational mechanism"/>
    <property type="evidence" value="ECO:0007669"/>
    <property type="project" value="InterPro"/>
</dbReference>
<dbReference type="PANTHER" id="PTHR43607:SF1">
    <property type="entry name" value="H(+)-TRANSPORTING TWO-SECTOR ATPASE"/>
    <property type="match status" value="1"/>
</dbReference>
<dbReference type="CDD" id="cd01134">
    <property type="entry name" value="V_A-ATPase_A"/>
    <property type="match status" value="1"/>
</dbReference>
<feature type="domain" description="ATPsynthase alpha/beta subunit barrel-sandwich" evidence="10">
    <location>
        <begin position="110"/>
        <end position="196"/>
    </location>
</feature>
<evidence type="ECO:0000313" key="13">
    <source>
        <dbReference type="EMBL" id="SEL85769.1"/>
    </source>
</evidence>
<dbReference type="CDD" id="cd18111">
    <property type="entry name" value="ATP-synt_V_A-type_alpha_C"/>
    <property type="match status" value="1"/>
</dbReference>
<keyword evidence="5 7" id="KW-1278">Translocase</keyword>
<evidence type="ECO:0000256" key="7">
    <source>
        <dbReference type="HAMAP-Rule" id="MF_00309"/>
    </source>
</evidence>
<dbReference type="Proteomes" id="UP000198548">
    <property type="component" value="Unassembled WGS sequence"/>
</dbReference>
<accession>A0A1H7TMR9</accession>
<feature type="domain" description="ATPase F1/V1/A1 complex alpha/beta subunit N-terminal" evidence="9">
    <location>
        <begin position="7"/>
        <end position="69"/>
    </location>
</feature>
<comment type="function">
    <text evidence="7">Produces ATP from ADP in the presence of a proton gradient across the membrane. The V-type alpha chain is a catalytic subunit.</text>
</comment>
<evidence type="ECO:0000259" key="11">
    <source>
        <dbReference type="Pfam" id="PF22919"/>
    </source>
</evidence>
<dbReference type="Gene3D" id="2.40.30.20">
    <property type="match status" value="1"/>
</dbReference>
<evidence type="ECO:0000313" key="15">
    <source>
        <dbReference type="Proteomes" id="UP000321425"/>
    </source>
</evidence>
<dbReference type="EC" id="7.1.2.2" evidence="7"/>
<dbReference type="GO" id="GO:0045259">
    <property type="term" value="C:proton-transporting ATP synthase complex"/>
    <property type="evidence" value="ECO:0007669"/>
    <property type="project" value="UniProtKB-ARBA"/>
</dbReference>
<evidence type="ECO:0000313" key="12">
    <source>
        <dbReference type="EMBL" id="GEK88211.1"/>
    </source>
</evidence>
<evidence type="ECO:0000259" key="9">
    <source>
        <dbReference type="Pfam" id="PF02874"/>
    </source>
</evidence>
<protein>
    <recommendedName>
        <fullName evidence="7">V-type ATP synthase alpha chain</fullName>
        <ecNumber evidence="7">7.1.2.2</ecNumber>
    </recommendedName>
    <alternativeName>
        <fullName evidence="7">V-ATPase subunit A</fullName>
    </alternativeName>
</protein>
<dbReference type="PANTHER" id="PTHR43607">
    <property type="entry name" value="V-TYPE PROTON ATPASE CATALYTIC SUBUNIT A"/>
    <property type="match status" value="1"/>
</dbReference>
<evidence type="ECO:0000256" key="1">
    <source>
        <dbReference type="ARBA" id="ARBA00008936"/>
    </source>
</evidence>
<keyword evidence="7" id="KW-0066">ATP synthesis</keyword>
<feature type="binding site" evidence="7">
    <location>
        <begin position="234"/>
        <end position="241"/>
    </location>
    <ligand>
        <name>ATP</name>
        <dbReference type="ChEBI" id="CHEBI:30616"/>
    </ligand>
</feature>
<keyword evidence="15" id="KW-1185">Reference proteome</keyword>
<dbReference type="InterPro" id="IPR036121">
    <property type="entry name" value="ATPase_F1/V1/A1_a/bsu_N_sf"/>
</dbReference>
<keyword evidence="3 7" id="KW-0547">Nucleotide-binding</keyword>
<dbReference type="InterPro" id="IPR024034">
    <property type="entry name" value="ATPase_F1/V1_b/a_C"/>
</dbReference>
<dbReference type="InterPro" id="IPR023366">
    <property type="entry name" value="ATP_synth_asu-like_sf"/>
</dbReference>
<comment type="catalytic activity">
    <reaction evidence="7">
        <text>ATP + H2O + 4 H(+)(in) = ADP + phosphate + 5 H(+)(out)</text>
        <dbReference type="Rhea" id="RHEA:57720"/>
        <dbReference type="ChEBI" id="CHEBI:15377"/>
        <dbReference type="ChEBI" id="CHEBI:15378"/>
        <dbReference type="ChEBI" id="CHEBI:30616"/>
        <dbReference type="ChEBI" id="CHEBI:43474"/>
        <dbReference type="ChEBI" id="CHEBI:456216"/>
        <dbReference type="EC" id="7.1.2.2"/>
    </reaction>
</comment>
<dbReference type="Pfam" id="PF16886">
    <property type="entry name" value="ATP-synt_ab_Xtn"/>
    <property type="match status" value="1"/>
</dbReference>
<dbReference type="GO" id="GO:0005524">
    <property type="term" value="F:ATP binding"/>
    <property type="evidence" value="ECO:0007669"/>
    <property type="project" value="UniProtKB-UniRule"/>
</dbReference>
<dbReference type="InterPro" id="IPR055190">
    <property type="entry name" value="ATP-synt_VA_C"/>
</dbReference>
<dbReference type="SUPFAM" id="SSF50615">
    <property type="entry name" value="N-terminal domain of alpha and beta subunits of F1 ATP synthase"/>
    <property type="match status" value="1"/>
</dbReference>
<evidence type="ECO:0000256" key="6">
    <source>
        <dbReference type="ARBA" id="ARBA00023065"/>
    </source>
</evidence>
<evidence type="ECO:0000256" key="3">
    <source>
        <dbReference type="ARBA" id="ARBA00022741"/>
    </source>
</evidence>
<evidence type="ECO:0000256" key="4">
    <source>
        <dbReference type="ARBA" id="ARBA00022840"/>
    </source>
</evidence>
<dbReference type="SUPFAM" id="SSF52540">
    <property type="entry name" value="P-loop containing nucleoside triphosphate hydrolases"/>
    <property type="match status" value="1"/>
</dbReference>
<keyword evidence="2 7" id="KW-0813">Transport</keyword>
<feature type="domain" description="ATPase F1/V1/A1 complex alpha/beta subunit nucleotide-binding" evidence="8">
    <location>
        <begin position="214"/>
        <end position="435"/>
    </location>
</feature>
<evidence type="ECO:0000259" key="10">
    <source>
        <dbReference type="Pfam" id="PF16886"/>
    </source>
</evidence>
<dbReference type="Pfam" id="PF02874">
    <property type="entry name" value="ATP-synt_ab_N"/>
    <property type="match status" value="1"/>
</dbReference>
<dbReference type="EMBL" id="FOBL01000013">
    <property type="protein sequence ID" value="SEL85769.1"/>
    <property type="molecule type" value="Genomic_DNA"/>
</dbReference>
<evidence type="ECO:0000259" key="8">
    <source>
        <dbReference type="Pfam" id="PF00006"/>
    </source>
</evidence>
<dbReference type="HAMAP" id="MF_00309">
    <property type="entry name" value="ATP_synth_A_arch"/>
    <property type="match status" value="1"/>
</dbReference>
<dbReference type="Gene3D" id="3.40.50.300">
    <property type="entry name" value="P-loop containing nucleotide triphosphate hydrolases"/>
    <property type="match status" value="1"/>
</dbReference>